<dbReference type="PRINTS" id="PR00782">
    <property type="entry name" value="LSHMANOLYSIN"/>
</dbReference>
<protein>
    <recommendedName>
        <fullName evidence="5 19">Leishmanolysin</fullName>
        <ecNumber evidence="5 19">3.4.24.36</ecNumber>
    </recommendedName>
</protein>
<dbReference type="GO" id="GO:0004222">
    <property type="term" value="F:metalloendopeptidase activity"/>
    <property type="evidence" value="ECO:0007669"/>
    <property type="project" value="UniProtKB-UniRule"/>
</dbReference>
<keyword evidence="11" id="KW-0130">Cell adhesion</keyword>
<keyword evidence="7 18" id="KW-0479">Metal-binding</keyword>
<evidence type="ECO:0000256" key="2">
    <source>
        <dbReference type="ARBA" id="ARBA00003364"/>
    </source>
</evidence>
<dbReference type="GO" id="GO:0016020">
    <property type="term" value="C:membrane"/>
    <property type="evidence" value="ECO:0007669"/>
    <property type="project" value="UniProtKB-SubCell"/>
</dbReference>
<dbReference type="Gene3D" id="3.10.170.20">
    <property type="match status" value="1"/>
</dbReference>
<evidence type="ECO:0000256" key="1">
    <source>
        <dbReference type="ARBA" id="ARBA00001249"/>
    </source>
</evidence>
<evidence type="ECO:0000256" key="7">
    <source>
        <dbReference type="ARBA" id="ARBA00022723"/>
    </source>
</evidence>
<dbReference type="Pfam" id="PF01457">
    <property type="entry name" value="Peptidase_M8"/>
    <property type="match status" value="1"/>
</dbReference>
<dbReference type="PANTHER" id="PTHR10942:SF0">
    <property type="entry name" value="LEISHMANOLYSIN-LIKE PEPTIDASE"/>
    <property type="match status" value="1"/>
</dbReference>
<dbReference type="Gene3D" id="2.10.55.10">
    <property type="entry name" value="Leishmanolysin domain 3"/>
    <property type="match status" value="1"/>
</dbReference>
<comment type="cofactor">
    <cofactor evidence="18 19">
        <name>Zn(2+)</name>
        <dbReference type="ChEBI" id="CHEBI:29105"/>
    </cofactor>
    <text evidence="18 19">Binds 1 zinc ion per subunit.</text>
</comment>
<keyword evidence="10 18" id="KW-0862">Zinc</keyword>
<dbReference type="RefSeq" id="XP_015657199.1">
    <property type="nucleotide sequence ID" value="XM_015804065.1"/>
</dbReference>
<dbReference type="EMBL" id="LGTL01000012">
    <property type="protein sequence ID" value="KPA78760.1"/>
    <property type="molecule type" value="Genomic_DNA"/>
</dbReference>
<comment type="similarity">
    <text evidence="4 19">Belongs to the peptidase M8 family.</text>
</comment>
<evidence type="ECO:0000313" key="20">
    <source>
        <dbReference type="EMBL" id="KPA78762.1"/>
    </source>
</evidence>
<dbReference type="InterPro" id="IPR001577">
    <property type="entry name" value="Peptidase_M8"/>
</dbReference>
<gene>
    <name evidence="20" type="ORF">ABB37_05875</name>
</gene>
<evidence type="ECO:0000256" key="5">
    <source>
        <dbReference type="ARBA" id="ARBA00012397"/>
    </source>
</evidence>
<dbReference type="Proteomes" id="UP000037923">
    <property type="component" value="Unassembled WGS sequence"/>
</dbReference>
<dbReference type="RefSeq" id="XP_015657200.1">
    <property type="nucleotide sequence ID" value="XM_015804066.1"/>
</dbReference>
<dbReference type="GO" id="GO:0046872">
    <property type="term" value="F:metal ion binding"/>
    <property type="evidence" value="ECO:0007669"/>
    <property type="project" value="UniProtKB-KW"/>
</dbReference>
<feature type="binding site" evidence="18">
    <location>
        <position position="375"/>
    </location>
    <ligand>
        <name>Zn(2+)</name>
        <dbReference type="ChEBI" id="CHEBI:29105"/>
        <note>catalytic</note>
    </ligand>
</feature>
<evidence type="ECO:0000256" key="13">
    <source>
        <dbReference type="ARBA" id="ARBA00023136"/>
    </source>
</evidence>
<name>A0A0N0DUD4_LEPPY</name>
<dbReference type="EC" id="3.4.24.36" evidence="5 19"/>
<dbReference type="FunFam" id="3.90.132.10:FF:000001">
    <property type="entry name" value="leishmanolysin-like peptidase isoform X2"/>
    <property type="match status" value="1"/>
</dbReference>
<keyword evidence="9 19" id="KW-0378">Hydrolase</keyword>
<evidence type="ECO:0000256" key="14">
    <source>
        <dbReference type="ARBA" id="ARBA00023145"/>
    </source>
</evidence>
<dbReference type="OMA" id="RIFDNEY"/>
<keyword evidence="13" id="KW-0472">Membrane</keyword>
<dbReference type="AlphaFoldDB" id="A0A0N0DUD4"/>
<feature type="active site" evidence="17">
    <location>
        <position position="308"/>
    </location>
</feature>
<comment type="catalytic activity">
    <reaction evidence="1 19">
        <text>Preference for hydrophobic residues at P1 and P1' and basic residues at P2' and P3'. A model nonapeptide is cleaved at -Ala-Tyr-|-Leu-Lys-Lys-.</text>
        <dbReference type="EC" id="3.4.24.36"/>
    </reaction>
</comment>
<evidence type="ECO:0000256" key="15">
    <source>
        <dbReference type="ARBA" id="ARBA00023157"/>
    </source>
</evidence>
<comment type="subcellular location">
    <subcellularLocation>
        <location evidence="3">Membrane</location>
    </subcellularLocation>
</comment>
<comment type="caution">
    <text evidence="20">The sequence shown here is derived from an EMBL/GenBank/DDBJ whole genome shotgun (WGS) entry which is preliminary data.</text>
</comment>
<dbReference type="FunFam" id="3.10.170.20:FF:000005">
    <property type="entry name" value="MSP-A1 surface protease homolog"/>
    <property type="match status" value="1"/>
</dbReference>
<dbReference type="GO" id="GO:0005737">
    <property type="term" value="C:cytoplasm"/>
    <property type="evidence" value="ECO:0007669"/>
    <property type="project" value="TreeGrafter"/>
</dbReference>
<comment type="function">
    <text evidence="2">Has an integral role during the infection of macrophages in the mammalian host.</text>
</comment>
<dbReference type="OrthoDB" id="262619at2759"/>
<keyword evidence="21" id="KW-1185">Reference proteome</keyword>
<evidence type="ECO:0000256" key="4">
    <source>
        <dbReference type="ARBA" id="ARBA00005860"/>
    </source>
</evidence>
<evidence type="ECO:0000256" key="8">
    <source>
        <dbReference type="ARBA" id="ARBA00022729"/>
    </source>
</evidence>
<evidence type="ECO:0000256" key="9">
    <source>
        <dbReference type="ARBA" id="ARBA00022801"/>
    </source>
</evidence>
<feature type="binding site" evidence="18">
    <location>
        <position position="307"/>
    </location>
    <ligand>
        <name>Zn(2+)</name>
        <dbReference type="ChEBI" id="CHEBI:29105"/>
        <note>catalytic</note>
    </ligand>
</feature>
<dbReference type="EMBL" id="LGTL01000012">
    <property type="protein sequence ID" value="KPA78762.1"/>
    <property type="molecule type" value="Genomic_DNA"/>
</dbReference>
<dbReference type="Gene3D" id="2.30.34.10">
    <property type="entry name" value="Leishmanolysin domain 4"/>
    <property type="match status" value="1"/>
</dbReference>
<accession>A0A0N0DUD4</accession>
<feature type="binding site" evidence="18">
    <location>
        <position position="311"/>
    </location>
    <ligand>
        <name>Zn(2+)</name>
        <dbReference type="ChEBI" id="CHEBI:29105"/>
        <note>catalytic</note>
    </ligand>
</feature>
<proteinExistence type="inferred from homology"/>
<sequence>MQPRRPNSTPLSFSFISTTQQAFSFLIISLTVRVCVHSFPIFFPRSPQCPSPATTRPEPRLRVPFHGSDRIRNVCFSFSSLPHTPSQLPLFPPYHIPPNNEHRCGFDELEARTVGTRVSGISRVVPPALSLRNVDAVATAAADTPASWQPIRIRVFTEDLEDTNKFCTRAGQVRPDFEGGRSTCTGDDVLTDHKKKVLKELLIPSAIKLHEERLNVQRVDGSIVVGPSISTDGICGQFTVPSSHTTTGVSDADFVLYMSAGPTSGTSIAWATTCQNFADTGRPSVGVSNVSPKYISADPMTVRVITHELLHALGFSINSFYSRGMVGTEALRGKGRSPVLVSSNVVAKAREQYGCPSLRYMELEDEGGDGTAKSHWKRRSAKDELMAGISGVGHYTALTIAAMEDMGFYKGNYTNAEPMSYGRNAGCTLSTSKCVIDGVSQFPEMFCASSDNAMTCTSDHTALGSCGVYQYKSDLPPYFQYFSNPTYGGKSPLMDYCPYVKDYSNSNCSTDTGILLGSTYGVNSRCLDVPSGFVSDRKRDSRLRGICAEVQCNSPTYSVKVAGASSFTACTPGATLSLPHLSPSFSSGSLTCPSYDDVCTGLVNATEYKEFADDTGDGAAASPVPTLALVASLLLVSALVV</sequence>
<dbReference type="PANTHER" id="PTHR10942">
    <property type="entry name" value="LEISHMANOLYSIN-LIKE PEPTIDASE"/>
    <property type="match status" value="1"/>
</dbReference>
<organism evidence="20 21">
    <name type="scientific">Leptomonas pyrrhocoris</name>
    <name type="common">Firebug parasite</name>
    <dbReference type="NCBI Taxonomy" id="157538"/>
    <lineage>
        <taxon>Eukaryota</taxon>
        <taxon>Discoba</taxon>
        <taxon>Euglenozoa</taxon>
        <taxon>Kinetoplastea</taxon>
        <taxon>Metakinetoplastina</taxon>
        <taxon>Trypanosomatida</taxon>
        <taxon>Trypanosomatidae</taxon>
        <taxon>Leishmaniinae</taxon>
        <taxon>Leptomonas</taxon>
    </lineage>
</organism>
<evidence type="ECO:0000256" key="19">
    <source>
        <dbReference type="RuleBase" id="RU366077"/>
    </source>
</evidence>
<dbReference type="GO" id="GO:0007155">
    <property type="term" value="P:cell adhesion"/>
    <property type="evidence" value="ECO:0007669"/>
    <property type="project" value="UniProtKB-KW"/>
</dbReference>
<evidence type="ECO:0000256" key="12">
    <source>
        <dbReference type="ARBA" id="ARBA00023049"/>
    </source>
</evidence>
<evidence type="ECO:0000256" key="6">
    <source>
        <dbReference type="ARBA" id="ARBA00022670"/>
    </source>
</evidence>
<dbReference type="EMBL" id="LGTL01000012">
    <property type="protein sequence ID" value="KPA78761.1"/>
    <property type="molecule type" value="Genomic_DNA"/>
</dbReference>
<dbReference type="GeneID" id="26906165"/>
<evidence type="ECO:0000256" key="3">
    <source>
        <dbReference type="ARBA" id="ARBA00004370"/>
    </source>
</evidence>
<keyword evidence="12 18" id="KW-0482">Metalloprotease</keyword>
<keyword evidence="16" id="KW-0325">Glycoprotein</keyword>
<dbReference type="VEuPathDB" id="TriTrypDB:LpyrH10_12_0530"/>
<evidence type="ECO:0000256" key="16">
    <source>
        <dbReference type="ARBA" id="ARBA00023180"/>
    </source>
</evidence>
<evidence type="ECO:0000256" key="18">
    <source>
        <dbReference type="PIRSR" id="PIRSR601577-2"/>
    </source>
</evidence>
<evidence type="ECO:0000256" key="17">
    <source>
        <dbReference type="PIRSR" id="PIRSR601577-1"/>
    </source>
</evidence>
<reference evidence="20 21" key="1">
    <citation type="submission" date="2015-07" db="EMBL/GenBank/DDBJ databases">
        <title>High-quality genome of monoxenous trypanosomatid Leptomonas pyrrhocoris.</title>
        <authorList>
            <person name="Flegontov P."/>
            <person name="Butenko A."/>
            <person name="Firsov S."/>
            <person name="Vlcek C."/>
            <person name="Logacheva M.D."/>
            <person name="Field M."/>
            <person name="Filatov D."/>
            <person name="Flegontova O."/>
            <person name="Gerasimov E."/>
            <person name="Jackson A.P."/>
            <person name="Kelly S."/>
            <person name="Opperdoes F."/>
            <person name="O'Reilly A."/>
            <person name="Votypka J."/>
            <person name="Yurchenko V."/>
            <person name="Lukes J."/>
        </authorList>
    </citation>
    <scope>NUCLEOTIDE SEQUENCE [LARGE SCALE GENOMIC DNA]</scope>
    <source>
        <strain evidence="20">H10</strain>
    </source>
</reference>
<keyword evidence="6 19" id="KW-0645">Protease</keyword>
<evidence type="ECO:0000256" key="11">
    <source>
        <dbReference type="ARBA" id="ARBA00022889"/>
    </source>
</evidence>
<evidence type="ECO:0000256" key="10">
    <source>
        <dbReference type="ARBA" id="ARBA00022833"/>
    </source>
</evidence>
<dbReference type="Gene3D" id="3.90.132.10">
    <property type="entry name" value="Leishmanolysin , domain 2"/>
    <property type="match status" value="1"/>
</dbReference>
<evidence type="ECO:0000313" key="21">
    <source>
        <dbReference type="Proteomes" id="UP000037923"/>
    </source>
</evidence>
<dbReference type="GO" id="GO:0006508">
    <property type="term" value="P:proteolysis"/>
    <property type="evidence" value="ECO:0007669"/>
    <property type="project" value="UniProtKB-KW"/>
</dbReference>
<dbReference type="RefSeq" id="XP_015657201.1">
    <property type="nucleotide sequence ID" value="XM_015804067.1"/>
</dbReference>
<keyword evidence="8" id="KW-0732">Signal</keyword>
<dbReference type="SUPFAM" id="SSF55486">
    <property type="entry name" value="Metalloproteases ('zincins'), catalytic domain"/>
    <property type="match status" value="1"/>
</dbReference>
<keyword evidence="14" id="KW-0865">Zymogen</keyword>
<keyword evidence="15" id="KW-1015">Disulfide bond</keyword>